<dbReference type="Proteomes" id="UP000010469">
    <property type="component" value="Chromosome"/>
</dbReference>
<dbReference type="HOGENOM" id="CLU_1431579_0_0_2"/>
<dbReference type="Gene3D" id="3.40.50.410">
    <property type="entry name" value="von Willebrand factor, type A domain"/>
    <property type="match status" value="1"/>
</dbReference>
<dbReference type="SUPFAM" id="SSF53300">
    <property type="entry name" value="vWA-like"/>
    <property type="match status" value="1"/>
</dbReference>
<feature type="domain" description="VWFA" evidence="1">
    <location>
        <begin position="8"/>
        <end position="189"/>
    </location>
</feature>
<dbReference type="InParanoid" id="L0AAH4"/>
<evidence type="ECO:0000313" key="2">
    <source>
        <dbReference type="EMBL" id="AFZ70918.1"/>
    </source>
</evidence>
<dbReference type="InterPro" id="IPR036465">
    <property type="entry name" value="vWFA_dom_sf"/>
</dbReference>
<dbReference type="eggNOG" id="arCOG02902">
    <property type="taxonomic scope" value="Archaea"/>
</dbReference>
<dbReference type="EMBL" id="CP003378">
    <property type="protein sequence ID" value="AFZ70918.1"/>
    <property type="molecule type" value="Genomic_DNA"/>
</dbReference>
<sequence length="189" mass="21210">MLKFIGEAVIIGVDTSISMARKDYKPNRFENAKRAASIIARSLFSRNLPTLLSLMIFYRYSFPLTDLTDRLEVIEKAILQLKIMGKATAPSEIIKDAYLILRNVNPGYHKRIILITDAGFNEGVSLEMSALLLSISEIELDMLTFGSIPKSIFEHIDRSVKNTKGVWLHSSNTDEILANAAKLGEMYPD</sequence>
<evidence type="ECO:0000259" key="1">
    <source>
        <dbReference type="PROSITE" id="PS50234"/>
    </source>
</evidence>
<dbReference type="CDD" id="cd00198">
    <property type="entry name" value="vWFA"/>
    <property type="match status" value="1"/>
</dbReference>
<dbReference type="InterPro" id="IPR002035">
    <property type="entry name" value="VWF_A"/>
</dbReference>
<dbReference type="KEGG" id="clg:Calag_1199"/>
<dbReference type="AlphaFoldDB" id="L0AAH4"/>
<evidence type="ECO:0000313" key="3">
    <source>
        <dbReference type="Proteomes" id="UP000010469"/>
    </source>
</evidence>
<proteinExistence type="predicted"/>
<keyword evidence="3" id="KW-1185">Reference proteome</keyword>
<dbReference type="PROSITE" id="PS50234">
    <property type="entry name" value="VWFA"/>
    <property type="match status" value="1"/>
</dbReference>
<dbReference type="Pfam" id="PF13519">
    <property type="entry name" value="VWA_2"/>
    <property type="match status" value="1"/>
</dbReference>
<reference evidence="3" key="1">
    <citation type="submission" date="2012-03" db="EMBL/GenBank/DDBJ databases">
        <title>Complete genome of Caldisphaera lagunensis DSM 15908.</title>
        <authorList>
            <person name="Lucas S."/>
            <person name="Copeland A."/>
            <person name="Lapidus A."/>
            <person name="Glavina del Rio T."/>
            <person name="Dalin E."/>
            <person name="Tice H."/>
            <person name="Bruce D."/>
            <person name="Goodwin L."/>
            <person name="Pitluck S."/>
            <person name="Peters L."/>
            <person name="Mikhailova N."/>
            <person name="Teshima H."/>
            <person name="Kyrpides N."/>
            <person name="Mavromatis K."/>
            <person name="Ivanova N."/>
            <person name="Brettin T."/>
            <person name="Detter J.C."/>
            <person name="Han C."/>
            <person name="Larimer F."/>
            <person name="Land M."/>
            <person name="Hauser L."/>
            <person name="Markowitz V."/>
            <person name="Cheng J.-F."/>
            <person name="Hugenholtz P."/>
            <person name="Woyke T."/>
            <person name="Wu D."/>
            <person name="Spring S."/>
            <person name="Schroeder M."/>
            <person name="Brambilla E."/>
            <person name="Klenk H.-P."/>
            <person name="Eisen J.A."/>
        </authorList>
    </citation>
    <scope>NUCLEOTIDE SEQUENCE [LARGE SCALE GENOMIC DNA]</scope>
    <source>
        <strain evidence="3">DSM 15908 / JCM 11604 / IC-154</strain>
    </source>
</reference>
<dbReference type="SMART" id="SM00327">
    <property type="entry name" value="VWA"/>
    <property type="match status" value="1"/>
</dbReference>
<name>L0AAH4_CALLD</name>
<organism evidence="2 3">
    <name type="scientific">Caldisphaera lagunensis (strain DSM 15908 / JCM 11604 / ANMR 0165 / IC-154)</name>
    <dbReference type="NCBI Taxonomy" id="1056495"/>
    <lineage>
        <taxon>Archaea</taxon>
        <taxon>Thermoproteota</taxon>
        <taxon>Thermoprotei</taxon>
        <taxon>Acidilobales</taxon>
        <taxon>Caldisphaeraceae</taxon>
        <taxon>Caldisphaera</taxon>
    </lineage>
</organism>
<protein>
    <submittedName>
        <fullName evidence="2">Mg-chelatase subunit ChlD</fullName>
    </submittedName>
</protein>
<accession>L0AAH4</accession>
<gene>
    <name evidence="2" type="ordered locus">Calag_1199</name>
</gene>
<dbReference type="STRING" id="1056495.Calag_1199"/>